<evidence type="ECO:0000313" key="1">
    <source>
        <dbReference type="EMBL" id="QSQ23569.1"/>
    </source>
</evidence>
<reference evidence="1 2" key="1">
    <citation type="submission" date="2021-02" db="EMBL/GenBank/DDBJ databases">
        <title>De Novo genome assembly of isolated myxobacteria.</title>
        <authorList>
            <person name="Stevens D.C."/>
        </authorList>
    </citation>
    <scope>NUCLEOTIDE SEQUENCE [LARGE SCALE GENOMIC DNA]</scope>
    <source>
        <strain evidence="2">SCPEA02</strain>
    </source>
</reference>
<accession>A0ABX7P194</accession>
<evidence type="ECO:0000313" key="2">
    <source>
        <dbReference type="Proteomes" id="UP000662747"/>
    </source>
</evidence>
<dbReference type="EMBL" id="CP071090">
    <property type="protein sequence ID" value="QSQ23569.1"/>
    <property type="molecule type" value="Genomic_DNA"/>
</dbReference>
<protein>
    <recommendedName>
        <fullName evidence="3">Lipoprotein</fullName>
    </recommendedName>
</protein>
<organism evidence="1 2">
    <name type="scientific">Pyxidicoccus parkwayensis</name>
    <dbReference type="NCBI Taxonomy" id="2813578"/>
    <lineage>
        <taxon>Bacteria</taxon>
        <taxon>Pseudomonadati</taxon>
        <taxon>Myxococcota</taxon>
        <taxon>Myxococcia</taxon>
        <taxon>Myxococcales</taxon>
        <taxon>Cystobacterineae</taxon>
        <taxon>Myxococcaceae</taxon>
        <taxon>Pyxidicoccus</taxon>
    </lineage>
</organism>
<sequence length="192" mass="21022">MPLPAPPSNPSSNVRRWTARLALLTACLGTVATSQPQSPDVVRAIQGTPLRLTTPARVITRDIGVHANLGEDVNRLRGEMRARLTVRWIPTDPKNPERPWLRAGLTENRDFWSGVTVLEADGAPAAIDTGSFPLDDCIPSARRCDWNETLQVELQPGVGEGTVEVEWTFEAAVHAMGSSDMPKGFTVEVFER</sequence>
<dbReference type="RefSeq" id="WP_206725141.1">
    <property type="nucleotide sequence ID" value="NZ_CP071090.1"/>
</dbReference>
<gene>
    <name evidence="1" type="ORF">JY651_00870</name>
</gene>
<name>A0ABX7P194_9BACT</name>
<evidence type="ECO:0008006" key="3">
    <source>
        <dbReference type="Google" id="ProtNLM"/>
    </source>
</evidence>
<dbReference type="Proteomes" id="UP000662747">
    <property type="component" value="Chromosome"/>
</dbReference>
<proteinExistence type="predicted"/>
<keyword evidence="2" id="KW-1185">Reference proteome</keyword>